<evidence type="ECO:0000256" key="2">
    <source>
        <dbReference type="ARBA" id="ARBA00009765"/>
    </source>
</evidence>
<dbReference type="GO" id="GO:0016020">
    <property type="term" value="C:membrane"/>
    <property type="evidence" value="ECO:0007669"/>
    <property type="project" value="UniProtKB-SubCell"/>
</dbReference>
<proteinExistence type="inferred from homology"/>
<dbReference type="SUPFAM" id="SSF158791">
    <property type="entry name" value="MgtE N-terminal domain-like"/>
    <property type="match status" value="1"/>
</dbReference>
<keyword evidence="4 6" id="KW-1133">Transmembrane helix</keyword>
<evidence type="ECO:0008006" key="9">
    <source>
        <dbReference type="Google" id="ProtNLM"/>
    </source>
</evidence>
<dbReference type="InterPro" id="IPR045861">
    <property type="entry name" value="CorA_cytoplasmic_dom"/>
</dbReference>
<dbReference type="EMBL" id="BMYQ01000003">
    <property type="protein sequence ID" value="GGW27419.1"/>
    <property type="molecule type" value="Genomic_DNA"/>
</dbReference>
<dbReference type="GO" id="GO:0015095">
    <property type="term" value="F:magnesium ion transmembrane transporter activity"/>
    <property type="evidence" value="ECO:0007669"/>
    <property type="project" value="TreeGrafter"/>
</dbReference>
<dbReference type="PANTHER" id="PTHR47685:SF1">
    <property type="entry name" value="MAGNESIUM TRANSPORT PROTEIN CORA"/>
    <property type="match status" value="1"/>
</dbReference>
<dbReference type="GO" id="GO:0015099">
    <property type="term" value="F:nickel cation transmembrane transporter activity"/>
    <property type="evidence" value="ECO:0007669"/>
    <property type="project" value="TreeGrafter"/>
</dbReference>
<evidence type="ECO:0000313" key="7">
    <source>
        <dbReference type="EMBL" id="GGW27419.1"/>
    </source>
</evidence>
<keyword evidence="8" id="KW-1185">Reference proteome</keyword>
<dbReference type="GO" id="GO:0015087">
    <property type="term" value="F:cobalt ion transmembrane transporter activity"/>
    <property type="evidence" value="ECO:0007669"/>
    <property type="project" value="TreeGrafter"/>
</dbReference>
<keyword evidence="5 6" id="KW-0472">Membrane</keyword>
<dbReference type="PANTHER" id="PTHR47685">
    <property type="entry name" value="MAGNESIUM TRANSPORT PROTEIN CORA"/>
    <property type="match status" value="1"/>
</dbReference>
<keyword evidence="3 6" id="KW-0812">Transmembrane</keyword>
<dbReference type="AlphaFoldDB" id="A0A918MJC6"/>
<name>A0A918MJC6_9RHOB</name>
<dbReference type="InterPro" id="IPR038076">
    <property type="entry name" value="MgtE_N_sf"/>
</dbReference>
<dbReference type="SUPFAM" id="SSF143865">
    <property type="entry name" value="CorA soluble domain-like"/>
    <property type="match status" value="1"/>
</dbReference>
<gene>
    <name evidence="7" type="ORF">GCM10011452_14880</name>
</gene>
<comment type="caution">
    <text evidence="7">The sequence shown here is derived from an EMBL/GenBank/DDBJ whole genome shotgun (WGS) entry which is preliminary data.</text>
</comment>
<accession>A0A918MJC6</accession>
<comment type="similarity">
    <text evidence="2">Belongs to the CorA metal ion transporter (MIT) (TC 1.A.35) family.</text>
</comment>
<dbReference type="Gene3D" id="1.25.60.10">
    <property type="entry name" value="MgtE N-terminal domain-like"/>
    <property type="match status" value="1"/>
</dbReference>
<dbReference type="Gene3D" id="1.20.58.340">
    <property type="entry name" value="Magnesium transport protein CorA, transmembrane region"/>
    <property type="match status" value="1"/>
</dbReference>
<dbReference type="RefSeq" id="WP_189633219.1">
    <property type="nucleotide sequence ID" value="NZ_BMYQ01000003.1"/>
</dbReference>
<dbReference type="InterPro" id="IPR002523">
    <property type="entry name" value="MgTranspt_CorA/ZnTranspt_ZntB"/>
</dbReference>
<evidence type="ECO:0000256" key="3">
    <source>
        <dbReference type="ARBA" id="ARBA00022692"/>
    </source>
</evidence>
<feature type="transmembrane region" description="Helical" evidence="6">
    <location>
        <begin position="403"/>
        <end position="425"/>
    </location>
</feature>
<dbReference type="SUPFAM" id="SSF144083">
    <property type="entry name" value="Magnesium transport protein CorA, transmembrane region"/>
    <property type="match status" value="1"/>
</dbReference>
<evidence type="ECO:0000313" key="8">
    <source>
        <dbReference type="Proteomes" id="UP000628984"/>
    </source>
</evidence>
<sequence>MHLDSIHELLRKQKMIEGMVRSQSSPASDDRQALVEAVVQRQHLAELEAFLARMPVSEIASLLEGLPAEEAQLLWQRVPESRASDVVWEVSDARREELLGVRALRGQENRINAFELEGGRIRQRPITSRRDLQGLVPVWIDLVRATPAERAYVGEHFGVPLPDPGEETDLEVSSRFQLEESGAIHLHSNFLLDRVGGDARSVPVAFVLKDGVLFSLRNEELPVFRLQRRRVAALPGHAGNAHDLLLNLYGADVEYSADSLEDIYKTLSRVGRHVLSETMTDKEAASVLADIAEEEDLNGRIRANIMDSQRALAFLMQARVLDKDQVTTAKQVLRNIESLNSHTAFLFDKINFLMDATIGFININQNQRVSQLTVLSVVFMPVNILAGMGGMSEFTMMTDGIPWPVAYGAFGVAAALLGGMTYIGLRWQEARKLRRRGGAKG</sequence>
<protein>
    <recommendedName>
        <fullName evidence="9">Magnesium transporter</fullName>
    </recommendedName>
</protein>
<dbReference type="Proteomes" id="UP000628984">
    <property type="component" value="Unassembled WGS sequence"/>
</dbReference>
<comment type="subcellular location">
    <subcellularLocation>
        <location evidence="1">Membrane</location>
        <topology evidence="1">Multi-pass membrane protein</topology>
    </subcellularLocation>
</comment>
<reference evidence="7" key="1">
    <citation type="journal article" date="2014" name="Int. J. Syst. Evol. Microbiol.">
        <title>Complete genome sequence of Corynebacterium casei LMG S-19264T (=DSM 44701T), isolated from a smear-ripened cheese.</title>
        <authorList>
            <consortium name="US DOE Joint Genome Institute (JGI-PGF)"/>
            <person name="Walter F."/>
            <person name="Albersmeier A."/>
            <person name="Kalinowski J."/>
            <person name="Ruckert C."/>
        </authorList>
    </citation>
    <scope>NUCLEOTIDE SEQUENCE</scope>
    <source>
        <strain evidence="7">KCTC 23714</strain>
    </source>
</reference>
<evidence type="ECO:0000256" key="6">
    <source>
        <dbReference type="SAM" id="Phobius"/>
    </source>
</evidence>
<evidence type="ECO:0000256" key="4">
    <source>
        <dbReference type="ARBA" id="ARBA00022989"/>
    </source>
</evidence>
<dbReference type="InterPro" id="IPR050829">
    <property type="entry name" value="CorA_MIT"/>
</dbReference>
<evidence type="ECO:0000256" key="5">
    <source>
        <dbReference type="ARBA" id="ARBA00023136"/>
    </source>
</evidence>
<reference evidence="7" key="2">
    <citation type="submission" date="2020-09" db="EMBL/GenBank/DDBJ databases">
        <authorList>
            <person name="Sun Q."/>
            <person name="Kim S."/>
        </authorList>
    </citation>
    <scope>NUCLEOTIDE SEQUENCE</scope>
    <source>
        <strain evidence="7">KCTC 23714</strain>
    </source>
</reference>
<dbReference type="InterPro" id="IPR045863">
    <property type="entry name" value="CorA_TM1_TM2"/>
</dbReference>
<evidence type="ECO:0000256" key="1">
    <source>
        <dbReference type="ARBA" id="ARBA00004141"/>
    </source>
</evidence>
<organism evidence="7 8">
    <name type="scientific">Gemmobacter lanyuensis</name>
    <dbReference type="NCBI Taxonomy" id="1054497"/>
    <lineage>
        <taxon>Bacteria</taxon>
        <taxon>Pseudomonadati</taxon>
        <taxon>Pseudomonadota</taxon>
        <taxon>Alphaproteobacteria</taxon>
        <taxon>Rhodobacterales</taxon>
        <taxon>Paracoccaceae</taxon>
        <taxon>Gemmobacter</taxon>
    </lineage>
</organism>
<dbReference type="Pfam" id="PF01544">
    <property type="entry name" value="CorA"/>
    <property type="match status" value="1"/>
</dbReference>